<protein>
    <submittedName>
        <fullName evidence="9">ABC transporter permease</fullName>
    </submittedName>
</protein>
<feature type="transmembrane region" description="Helical" evidence="7">
    <location>
        <begin position="593"/>
        <end position="618"/>
    </location>
</feature>
<feature type="transmembrane region" description="Helical" evidence="7">
    <location>
        <begin position="724"/>
        <end position="747"/>
    </location>
</feature>
<dbReference type="Pfam" id="PF02687">
    <property type="entry name" value="FtsX"/>
    <property type="match status" value="2"/>
</dbReference>
<dbReference type="RefSeq" id="WP_212987902.1">
    <property type="nucleotide sequence ID" value="NZ_BAABEA010000017.1"/>
</dbReference>
<evidence type="ECO:0000256" key="4">
    <source>
        <dbReference type="ARBA" id="ARBA00022989"/>
    </source>
</evidence>
<dbReference type="InterPro" id="IPR003838">
    <property type="entry name" value="ABC3_permease_C"/>
</dbReference>
<feature type="transmembrane region" description="Helical" evidence="7">
    <location>
        <begin position="399"/>
        <end position="423"/>
    </location>
</feature>
<dbReference type="Proteomes" id="UP000681340">
    <property type="component" value="Unassembled WGS sequence"/>
</dbReference>
<reference evidence="9" key="1">
    <citation type="submission" date="2021-03" db="EMBL/GenBank/DDBJ databases">
        <title>Whole genome shotgun sequence of Actinoplanes auranticolor NBRC 12245.</title>
        <authorList>
            <person name="Komaki H."/>
            <person name="Tamura T."/>
        </authorList>
    </citation>
    <scope>NUCLEOTIDE SEQUENCE</scope>
    <source>
        <strain evidence="9">NBRC 12245</strain>
    </source>
</reference>
<dbReference type="EMBL" id="BOQL01000017">
    <property type="protein sequence ID" value="GIM65638.1"/>
    <property type="molecule type" value="Genomic_DNA"/>
</dbReference>
<proteinExistence type="inferred from homology"/>
<dbReference type="InterPro" id="IPR050250">
    <property type="entry name" value="Macrolide_Exporter_MacB"/>
</dbReference>
<evidence type="ECO:0000313" key="10">
    <source>
        <dbReference type="Proteomes" id="UP000681340"/>
    </source>
</evidence>
<gene>
    <name evidence="9" type="ORF">Aau02nite_18600</name>
</gene>
<evidence type="ECO:0000256" key="1">
    <source>
        <dbReference type="ARBA" id="ARBA00004651"/>
    </source>
</evidence>
<keyword evidence="10" id="KW-1185">Reference proteome</keyword>
<keyword evidence="5 7" id="KW-0472">Membrane</keyword>
<feature type="transmembrane region" description="Helical" evidence="7">
    <location>
        <begin position="630"/>
        <end position="655"/>
    </location>
</feature>
<evidence type="ECO:0000256" key="5">
    <source>
        <dbReference type="ARBA" id="ARBA00023136"/>
    </source>
</evidence>
<sequence length="753" mass="76339">MLTRDRLGTFIAVVLSTAVVAAALLLWASSQPRVPDRFEDLSVVVQSPAAANPAEFFAETVPWPAAAARELADRLGELPGVTAVVQDRPFYAQPIRSGRPVPGLTTGYGWRAGVARLVAGAPPSGERDVVVGRDLGVPVGQDIILLTGTGPAPWRVTGHVEGSAVLVAEPVAARLQPGVRAIGLVGDPDPAAVRAVVGSAGTVLTGAGRGALEPRADARLRWIGTQVLSATVALAGFACVFLVASTSAFAVNQRRREIGLLRAVGATPRQIRSTLYRSALLVGGAAATVGVALGAVLAVSLDGFLVDAHFQPVGFSVRWEPWAPAVAFLAGPLVSLLGAAASARRASRIGPLEALRVAEVEDRPMSRPRWIAGLTAAAVGAAAGVYTATAASVTDMAQFALLGAMALVVAAALLAPAVVPWLVRLLLWPVSGITGSLVRESALAGVRRTASTAAPVLLTVAFGVFITGTVQTSTAAYAARRAAAVDTRTVLIPNGTPGLTDAAAPAAPLPTQVYVAGASVAAVGLPTQPPGTALVSPDSADRFGDSVTVTYGDGVQETLRITGTAPAGTVPAGPVPAELLLARDVVRDHDRSALAPAAFSAAAAATPGAEVVSVATYASRADAEEDRLVWSFTLLLLGMSAGAGALAVGNTLLMATRHRIRDYRVLRLAGATPRQVALTVALESALVVAIGSILGGATAMLALLGSAGSLSAQVGTEISVIVPWSLISLIVGGCLVLALGASTPSALRARPTR</sequence>
<comment type="similarity">
    <text evidence="6">Belongs to the ABC-4 integral membrane protein family.</text>
</comment>
<feature type="transmembrane region" description="Helical" evidence="7">
    <location>
        <begin position="370"/>
        <end position="393"/>
    </location>
</feature>
<keyword evidence="3 7" id="KW-0812">Transmembrane</keyword>
<evidence type="ECO:0000256" key="2">
    <source>
        <dbReference type="ARBA" id="ARBA00022475"/>
    </source>
</evidence>
<evidence type="ECO:0000256" key="6">
    <source>
        <dbReference type="ARBA" id="ARBA00038076"/>
    </source>
</evidence>
<evidence type="ECO:0000313" key="9">
    <source>
        <dbReference type="EMBL" id="GIM65638.1"/>
    </source>
</evidence>
<comment type="subcellular location">
    <subcellularLocation>
        <location evidence="1">Cell membrane</location>
        <topology evidence="1">Multi-pass membrane protein</topology>
    </subcellularLocation>
</comment>
<name>A0A919S737_9ACTN</name>
<feature type="transmembrane region" description="Helical" evidence="7">
    <location>
        <begin position="321"/>
        <end position="341"/>
    </location>
</feature>
<dbReference type="GO" id="GO:0022857">
    <property type="term" value="F:transmembrane transporter activity"/>
    <property type="evidence" value="ECO:0007669"/>
    <property type="project" value="TreeGrafter"/>
</dbReference>
<dbReference type="AlphaFoldDB" id="A0A919S737"/>
<feature type="domain" description="ABC3 transporter permease C-terminal" evidence="8">
    <location>
        <begin position="232"/>
        <end position="351"/>
    </location>
</feature>
<evidence type="ECO:0000256" key="3">
    <source>
        <dbReference type="ARBA" id="ARBA00022692"/>
    </source>
</evidence>
<evidence type="ECO:0000256" key="7">
    <source>
        <dbReference type="SAM" id="Phobius"/>
    </source>
</evidence>
<dbReference type="PANTHER" id="PTHR30572:SF4">
    <property type="entry name" value="ABC TRANSPORTER PERMEASE YTRF"/>
    <property type="match status" value="1"/>
</dbReference>
<feature type="transmembrane region" description="Helical" evidence="7">
    <location>
        <begin position="279"/>
        <end position="301"/>
    </location>
</feature>
<comment type="caution">
    <text evidence="9">The sequence shown here is derived from an EMBL/GenBank/DDBJ whole genome shotgun (WGS) entry which is preliminary data.</text>
</comment>
<feature type="transmembrane region" description="Helical" evidence="7">
    <location>
        <begin position="676"/>
        <end position="704"/>
    </location>
</feature>
<dbReference type="PANTHER" id="PTHR30572">
    <property type="entry name" value="MEMBRANE COMPONENT OF TRANSPORTER-RELATED"/>
    <property type="match status" value="1"/>
</dbReference>
<feature type="transmembrane region" description="Helical" evidence="7">
    <location>
        <begin position="227"/>
        <end position="251"/>
    </location>
</feature>
<keyword evidence="2" id="KW-1003">Cell membrane</keyword>
<keyword evidence="4 7" id="KW-1133">Transmembrane helix</keyword>
<evidence type="ECO:0000259" key="8">
    <source>
        <dbReference type="Pfam" id="PF02687"/>
    </source>
</evidence>
<accession>A0A919S737</accession>
<feature type="transmembrane region" description="Helical" evidence="7">
    <location>
        <begin position="7"/>
        <end position="28"/>
    </location>
</feature>
<dbReference type="GO" id="GO:0005886">
    <property type="term" value="C:plasma membrane"/>
    <property type="evidence" value="ECO:0007669"/>
    <property type="project" value="UniProtKB-SubCell"/>
</dbReference>
<organism evidence="9 10">
    <name type="scientific">Actinoplanes auranticolor</name>
    <dbReference type="NCBI Taxonomy" id="47988"/>
    <lineage>
        <taxon>Bacteria</taxon>
        <taxon>Bacillati</taxon>
        <taxon>Actinomycetota</taxon>
        <taxon>Actinomycetes</taxon>
        <taxon>Micromonosporales</taxon>
        <taxon>Micromonosporaceae</taxon>
        <taxon>Actinoplanes</taxon>
    </lineage>
</organism>
<feature type="domain" description="ABC3 transporter permease C-terminal" evidence="8">
    <location>
        <begin position="636"/>
        <end position="750"/>
    </location>
</feature>